<protein>
    <submittedName>
        <fullName evidence="2">P-loop containing nucleoside triphosphate hydrolase protein</fullName>
    </submittedName>
</protein>
<dbReference type="InterPro" id="IPR006073">
    <property type="entry name" value="GTP-bd"/>
</dbReference>
<dbReference type="GO" id="GO:0005525">
    <property type="term" value="F:GTP binding"/>
    <property type="evidence" value="ECO:0007669"/>
    <property type="project" value="InterPro"/>
</dbReference>
<reference evidence="2 3" key="1">
    <citation type="journal article" date="2016" name="Mol. Biol. Evol.">
        <title>Comparative Genomics of Early-Diverging Mushroom-Forming Fungi Provides Insights into the Origins of Lignocellulose Decay Capabilities.</title>
        <authorList>
            <person name="Nagy L.G."/>
            <person name="Riley R."/>
            <person name="Tritt A."/>
            <person name="Adam C."/>
            <person name="Daum C."/>
            <person name="Floudas D."/>
            <person name="Sun H."/>
            <person name="Yadav J.S."/>
            <person name="Pangilinan J."/>
            <person name="Larsson K.H."/>
            <person name="Matsuura K."/>
            <person name="Barry K."/>
            <person name="Labutti K."/>
            <person name="Kuo R."/>
            <person name="Ohm R.A."/>
            <person name="Bhattacharya S.S."/>
            <person name="Shirouzu T."/>
            <person name="Yoshinaga Y."/>
            <person name="Martin F.M."/>
            <person name="Grigoriev I.V."/>
            <person name="Hibbett D.S."/>
        </authorList>
    </citation>
    <scope>NUCLEOTIDE SEQUENCE [LARGE SCALE GENOMIC DNA]</scope>
    <source>
        <strain evidence="2 3">CBS 109695</strain>
    </source>
</reference>
<dbReference type="Proteomes" id="UP000076532">
    <property type="component" value="Unassembled WGS sequence"/>
</dbReference>
<proteinExistence type="predicted"/>
<dbReference type="GO" id="GO:0016787">
    <property type="term" value="F:hydrolase activity"/>
    <property type="evidence" value="ECO:0007669"/>
    <property type="project" value="UniProtKB-KW"/>
</dbReference>
<evidence type="ECO:0000259" key="1">
    <source>
        <dbReference type="Pfam" id="PF01926"/>
    </source>
</evidence>
<evidence type="ECO:0000313" key="3">
    <source>
        <dbReference type="Proteomes" id="UP000076532"/>
    </source>
</evidence>
<keyword evidence="2" id="KW-0378">Hydrolase</keyword>
<gene>
    <name evidence="2" type="ORF">FIBSPDRAFT_702488</name>
</gene>
<dbReference type="AlphaFoldDB" id="A0A166ET24"/>
<evidence type="ECO:0000313" key="2">
    <source>
        <dbReference type="EMBL" id="KZP16080.1"/>
    </source>
</evidence>
<dbReference type="SUPFAM" id="SSF52540">
    <property type="entry name" value="P-loop containing nucleoside triphosphate hydrolases"/>
    <property type="match status" value="1"/>
</dbReference>
<accession>A0A166ET24</accession>
<dbReference type="InterPro" id="IPR027417">
    <property type="entry name" value="P-loop_NTPase"/>
</dbReference>
<dbReference type="Gene3D" id="3.40.50.300">
    <property type="entry name" value="P-loop containing nucleotide triphosphate hydrolases"/>
    <property type="match status" value="1"/>
</dbReference>
<dbReference type="EMBL" id="KV417597">
    <property type="protein sequence ID" value="KZP16080.1"/>
    <property type="molecule type" value="Genomic_DNA"/>
</dbReference>
<name>A0A166ET24_9AGAM</name>
<feature type="domain" description="G" evidence="1">
    <location>
        <begin position="4"/>
        <end position="105"/>
    </location>
</feature>
<sequence>AMNIIVCGYIGVGKSTLINMLAGGQKEVAETSNDAVGCTFKSNPYHITTPGGREITLWDTAGLDDGPTERVTALVAMKNMSELTTHLAASTGLSLILYVVKGKISESIITNYLLFKAFCDGKVPFVIVVTGLDGESDMAGWWNRNESHFYNAGLLGDGHACI</sequence>
<dbReference type="OrthoDB" id="8954335at2759"/>
<dbReference type="Pfam" id="PF01926">
    <property type="entry name" value="MMR_HSR1"/>
    <property type="match status" value="1"/>
</dbReference>
<dbReference type="CDD" id="cd00882">
    <property type="entry name" value="Ras_like_GTPase"/>
    <property type="match status" value="1"/>
</dbReference>
<keyword evidence="3" id="KW-1185">Reference proteome</keyword>
<feature type="non-terminal residue" evidence="2">
    <location>
        <position position="1"/>
    </location>
</feature>
<feature type="non-terminal residue" evidence="2">
    <location>
        <position position="162"/>
    </location>
</feature>
<organism evidence="2 3">
    <name type="scientific">Athelia psychrophila</name>
    <dbReference type="NCBI Taxonomy" id="1759441"/>
    <lineage>
        <taxon>Eukaryota</taxon>
        <taxon>Fungi</taxon>
        <taxon>Dikarya</taxon>
        <taxon>Basidiomycota</taxon>
        <taxon>Agaricomycotina</taxon>
        <taxon>Agaricomycetes</taxon>
        <taxon>Agaricomycetidae</taxon>
        <taxon>Atheliales</taxon>
        <taxon>Atheliaceae</taxon>
        <taxon>Athelia</taxon>
    </lineage>
</organism>